<reference evidence="2 3" key="1">
    <citation type="submission" date="2019-08" db="EMBL/GenBank/DDBJ databases">
        <title>Archangium and Cystobacter genomes.</title>
        <authorList>
            <person name="Chen I.-C.K."/>
            <person name="Wielgoss S."/>
        </authorList>
    </citation>
    <scope>NUCLEOTIDE SEQUENCE [LARGE SCALE GENOMIC DNA]</scope>
    <source>
        <strain evidence="2 3">Cbm 6</strain>
    </source>
</reference>
<proteinExistence type="predicted"/>
<evidence type="ECO:0000259" key="1">
    <source>
        <dbReference type="Pfam" id="PF19829"/>
    </source>
</evidence>
<dbReference type="Pfam" id="PF19829">
    <property type="entry name" value="DUF6310"/>
    <property type="match status" value="1"/>
</dbReference>
<accession>A0ABY9WLK3</accession>
<dbReference type="EMBL" id="CP043494">
    <property type="protein sequence ID" value="WNG43616.1"/>
    <property type="molecule type" value="Genomic_DNA"/>
</dbReference>
<evidence type="ECO:0000313" key="2">
    <source>
        <dbReference type="EMBL" id="WNG43616.1"/>
    </source>
</evidence>
<gene>
    <name evidence="2" type="ORF">F0U60_05540</name>
</gene>
<organism evidence="2 3">
    <name type="scientific">Archangium minus</name>
    <dbReference type="NCBI Taxonomy" id="83450"/>
    <lineage>
        <taxon>Bacteria</taxon>
        <taxon>Pseudomonadati</taxon>
        <taxon>Myxococcota</taxon>
        <taxon>Myxococcia</taxon>
        <taxon>Myxococcales</taxon>
        <taxon>Cystobacterineae</taxon>
        <taxon>Archangiaceae</taxon>
        <taxon>Archangium</taxon>
    </lineage>
</organism>
<dbReference type="InterPro" id="IPR046277">
    <property type="entry name" value="DUF6310"/>
</dbReference>
<evidence type="ECO:0000313" key="3">
    <source>
        <dbReference type="Proteomes" id="UP001611383"/>
    </source>
</evidence>
<feature type="domain" description="DUF6310" evidence="1">
    <location>
        <begin position="29"/>
        <end position="66"/>
    </location>
</feature>
<protein>
    <recommendedName>
        <fullName evidence="1">DUF6310 domain-containing protein</fullName>
    </recommendedName>
</protein>
<dbReference type="Proteomes" id="UP001611383">
    <property type="component" value="Chromosome"/>
</dbReference>
<sequence length="66" mass="7220">MKSIASAKAIERMWPCVGGCVAPSCSFSRLARECGYDFIVGVHDETHKAALKFADPSLKVVVMDWC</sequence>
<keyword evidence="3" id="KW-1185">Reference proteome</keyword>
<name>A0ABY9WLK3_9BACT</name>